<dbReference type="EMBL" id="BARS01015755">
    <property type="protein sequence ID" value="GAF94004.1"/>
    <property type="molecule type" value="Genomic_DNA"/>
</dbReference>
<dbReference type="AlphaFoldDB" id="X0TLA5"/>
<accession>X0TLA5</accession>
<evidence type="ECO:0008006" key="2">
    <source>
        <dbReference type="Google" id="ProtNLM"/>
    </source>
</evidence>
<sequence>LGYPFHEIDATYDEKTRTFNLAPDALPLPRFPIEGIYTRNYIGERSQDGKYEVKFLETSSPGLRGQSGGPIFDVNGTVWAIQSRTNHHPLGFSPKIKKGKREIEEHQFLSVGLGVHPEVLTAFLRDKNIDFKLSDY</sequence>
<dbReference type="SUPFAM" id="SSF50494">
    <property type="entry name" value="Trypsin-like serine proteases"/>
    <property type="match status" value="1"/>
</dbReference>
<protein>
    <recommendedName>
        <fullName evidence="2">Serine protease</fullName>
    </recommendedName>
</protein>
<evidence type="ECO:0000313" key="1">
    <source>
        <dbReference type="EMBL" id="GAF94004.1"/>
    </source>
</evidence>
<comment type="caution">
    <text evidence="1">The sequence shown here is derived from an EMBL/GenBank/DDBJ whole genome shotgun (WGS) entry which is preliminary data.</text>
</comment>
<organism evidence="1">
    <name type="scientific">marine sediment metagenome</name>
    <dbReference type="NCBI Taxonomy" id="412755"/>
    <lineage>
        <taxon>unclassified sequences</taxon>
        <taxon>metagenomes</taxon>
        <taxon>ecological metagenomes</taxon>
    </lineage>
</organism>
<name>X0TLA5_9ZZZZ</name>
<gene>
    <name evidence="1" type="ORF">S01H1_26023</name>
</gene>
<proteinExistence type="predicted"/>
<dbReference type="InterPro" id="IPR009003">
    <property type="entry name" value="Peptidase_S1_PA"/>
</dbReference>
<reference evidence="1" key="1">
    <citation type="journal article" date="2014" name="Front. Microbiol.">
        <title>High frequency of phylogenetically diverse reductive dehalogenase-homologous genes in deep subseafloor sedimentary metagenomes.</title>
        <authorList>
            <person name="Kawai M."/>
            <person name="Futagami T."/>
            <person name="Toyoda A."/>
            <person name="Takaki Y."/>
            <person name="Nishi S."/>
            <person name="Hori S."/>
            <person name="Arai W."/>
            <person name="Tsubouchi T."/>
            <person name="Morono Y."/>
            <person name="Uchiyama I."/>
            <person name="Ito T."/>
            <person name="Fujiyama A."/>
            <person name="Inagaki F."/>
            <person name="Takami H."/>
        </authorList>
    </citation>
    <scope>NUCLEOTIDE SEQUENCE</scope>
    <source>
        <strain evidence="1">Expedition CK06-06</strain>
    </source>
</reference>
<feature type="non-terminal residue" evidence="1">
    <location>
        <position position="1"/>
    </location>
</feature>